<evidence type="ECO:0008006" key="4">
    <source>
        <dbReference type="Google" id="ProtNLM"/>
    </source>
</evidence>
<proteinExistence type="predicted"/>
<evidence type="ECO:0000313" key="3">
    <source>
        <dbReference type="Proteomes" id="UP000662857"/>
    </source>
</evidence>
<feature type="compositionally biased region" description="Low complexity" evidence="1">
    <location>
        <begin position="282"/>
        <end position="294"/>
    </location>
</feature>
<dbReference type="PANTHER" id="PTHR43384:SF14">
    <property type="entry name" value="ESX-1 SECRETION-ASSOCIATED PROTEIN ESPI"/>
    <property type="match status" value="1"/>
</dbReference>
<dbReference type="GO" id="GO:0009898">
    <property type="term" value="C:cytoplasmic side of plasma membrane"/>
    <property type="evidence" value="ECO:0007669"/>
    <property type="project" value="TreeGrafter"/>
</dbReference>
<dbReference type="AlphaFoldDB" id="A0A895YDS7"/>
<dbReference type="SUPFAM" id="SSF52540">
    <property type="entry name" value="P-loop containing nucleoside triphosphate hydrolases"/>
    <property type="match status" value="1"/>
</dbReference>
<accession>A0A895YDS7</accession>
<feature type="compositionally biased region" description="Pro residues" evidence="1">
    <location>
        <begin position="295"/>
        <end position="329"/>
    </location>
</feature>
<keyword evidence="3" id="KW-1185">Reference proteome</keyword>
<reference evidence="2" key="1">
    <citation type="submission" date="2021-02" db="EMBL/GenBank/DDBJ databases">
        <title>Natrosporangium hydrolyticum gen. nov., sp. nov, a haloalkaliphilic actinobacterium from a soda solonchak soil.</title>
        <authorList>
            <person name="Sorokin D.Y."/>
            <person name="Khijniak T.V."/>
            <person name="Zakharycheva A.P."/>
            <person name="Boueva O.V."/>
            <person name="Ariskina E.V."/>
            <person name="Hahnke R.L."/>
            <person name="Bunk B."/>
            <person name="Sproer C."/>
            <person name="Schumann P."/>
            <person name="Evtushenko L.I."/>
            <person name="Kublanov I.V."/>
        </authorList>
    </citation>
    <scope>NUCLEOTIDE SEQUENCE</scope>
    <source>
        <strain evidence="2">DSM 106523</strain>
    </source>
</reference>
<evidence type="ECO:0000313" key="2">
    <source>
        <dbReference type="EMBL" id="QSB15721.1"/>
    </source>
</evidence>
<dbReference type="Proteomes" id="UP000662857">
    <property type="component" value="Chromosome"/>
</dbReference>
<dbReference type="GO" id="GO:0005524">
    <property type="term" value="F:ATP binding"/>
    <property type="evidence" value="ECO:0007669"/>
    <property type="project" value="TreeGrafter"/>
</dbReference>
<sequence length="340" mass="35166">MGPSAGVRRLIRAVTLGVIEPRAAAAMEYERQLVARARLRRPEPRVIAVVAGKGGVGATTTAASVALTLATLRSDTTAFVSARCGSGSLGERLIGRAAPPVSAVIGQEPPDPLWVHDSLAVVDGAPWHSPTDRAAMVQLLDRSRGQHPLTIVDVGNELSEAGQAAIEKADQVVLVTSASQDAVVAVQVALSRVHDADPFRLGTAVLALTCLNPRQARHTVRRLRSDLGMQAPRTVPIGFDPWLAAGGQIDPAQFRAATREAYLQIAALVVEPGSQEQWFAQPSAGGVPAQVGAPVAPPPGYRPAAPHPAGPPAPHPPAPHPPAPGPPGVGSPGRRPGAPR</sequence>
<evidence type="ECO:0000256" key="1">
    <source>
        <dbReference type="SAM" id="MobiDB-lite"/>
    </source>
</evidence>
<dbReference type="InterPro" id="IPR027417">
    <property type="entry name" value="P-loop_NTPase"/>
</dbReference>
<dbReference type="GO" id="GO:0005829">
    <property type="term" value="C:cytosol"/>
    <property type="evidence" value="ECO:0007669"/>
    <property type="project" value="TreeGrafter"/>
</dbReference>
<dbReference type="Gene3D" id="3.40.50.300">
    <property type="entry name" value="P-loop containing nucleotide triphosphate hydrolases"/>
    <property type="match status" value="1"/>
</dbReference>
<protein>
    <recommendedName>
        <fullName evidence="4">MinD-like ATPase involved in chromosome partitioning or flagellar assembly</fullName>
    </recommendedName>
</protein>
<gene>
    <name evidence="2" type="ORF">JQS43_05115</name>
</gene>
<dbReference type="PANTHER" id="PTHR43384">
    <property type="entry name" value="SEPTUM SITE-DETERMINING PROTEIN MIND HOMOLOG, CHLOROPLASTIC-RELATED"/>
    <property type="match status" value="1"/>
</dbReference>
<feature type="region of interest" description="Disordered" evidence="1">
    <location>
        <begin position="280"/>
        <end position="340"/>
    </location>
</feature>
<dbReference type="InterPro" id="IPR050625">
    <property type="entry name" value="ParA/MinD_ATPase"/>
</dbReference>
<name>A0A895YDS7_9ACTN</name>
<dbReference type="GO" id="GO:0016887">
    <property type="term" value="F:ATP hydrolysis activity"/>
    <property type="evidence" value="ECO:0007669"/>
    <property type="project" value="TreeGrafter"/>
</dbReference>
<dbReference type="EMBL" id="CP070499">
    <property type="protein sequence ID" value="QSB15721.1"/>
    <property type="molecule type" value="Genomic_DNA"/>
</dbReference>
<organism evidence="2 3">
    <name type="scientific">Natronosporangium hydrolyticum</name>
    <dbReference type="NCBI Taxonomy" id="2811111"/>
    <lineage>
        <taxon>Bacteria</taxon>
        <taxon>Bacillati</taxon>
        <taxon>Actinomycetota</taxon>
        <taxon>Actinomycetes</taxon>
        <taxon>Micromonosporales</taxon>
        <taxon>Micromonosporaceae</taxon>
        <taxon>Natronosporangium</taxon>
    </lineage>
</organism>
<dbReference type="KEGG" id="nhy:JQS43_05115"/>
<dbReference type="RefSeq" id="WP_239677905.1">
    <property type="nucleotide sequence ID" value="NZ_CP070499.1"/>
</dbReference>
<dbReference type="GO" id="GO:0051782">
    <property type="term" value="P:negative regulation of cell division"/>
    <property type="evidence" value="ECO:0007669"/>
    <property type="project" value="TreeGrafter"/>
</dbReference>